<feature type="transmembrane region" description="Helical" evidence="11">
    <location>
        <begin position="680"/>
        <end position="701"/>
    </location>
</feature>
<comment type="similarity">
    <text evidence="3">Belongs to the PIGG/PIGN/PIGO family. PIGG subfamily.</text>
</comment>
<dbReference type="Pfam" id="PF01663">
    <property type="entry name" value="Phosphodiest"/>
    <property type="match status" value="1"/>
</dbReference>
<protein>
    <submittedName>
        <fullName evidence="13">GPI ethanolamine phosphate transferase 2</fullName>
    </submittedName>
</protein>
<dbReference type="PANTHER" id="PTHR23072:SF0">
    <property type="entry name" value="GPI ETHANOLAMINE PHOSPHATE TRANSFERASE 2"/>
    <property type="match status" value="1"/>
</dbReference>
<feature type="transmembrane region" description="Helical" evidence="11">
    <location>
        <begin position="895"/>
        <end position="913"/>
    </location>
</feature>
<feature type="transmembrane region" description="Helical" evidence="11">
    <location>
        <begin position="933"/>
        <end position="953"/>
    </location>
</feature>
<feature type="transmembrane region" description="Helical" evidence="11">
    <location>
        <begin position="846"/>
        <end position="874"/>
    </location>
</feature>
<dbReference type="PANTHER" id="PTHR23072">
    <property type="entry name" value="PHOSPHATIDYLINOSITOL GLYCAN-RELATED"/>
    <property type="match status" value="1"/>
</dbReference>
<dbReference type="Pfam" id="PF19316">
    <property type="entry name" value="PIGO_PIGG"/>
    <property type="match status" value="2"/>
</dbReference>
<dbReference type="InterPro" id="IPR002591">
    <property type="entry name" value="Phosphodiest/P_Trfase"/>
</dbReference>
<feature type="domain" description="GPI ethanolamine phosphate transferase 2 C-terminal" evidence="12">
    <location>
        <begin position="574"/>
        <end position="652"/>
    </location>
</feature>
<evidence type="ECO:0000313" key="13">
    <source>
        <dbReference type="EMBL" id="KAK0064954.1"/>
    </source>
</evidence>
<dbReference type="InterPro" id="IPR045687">
    <property type="entry name" value="PIGG/GPI7_C"/>
</dbReference>
<evidence type="ECO:0000256" key="5">
    <source>
        <dbReference type="ARBA" id="ARBA00022679"/>
    </source>
</evidence>
<feature type="domain" description="GPI ethanolamine phosphate transferase 2 C-terminal" evidence="12">
    <location>
        <begin position="769"/>
        <end position="945"/>
    </location>
</feature>
<evidence type="ECO:0000256" key="9">
    <source>
        <dbReference type="ARBA" id="ARBA00023136"/>
    </source>
</evidence>
<dbReference type="InterPro" id="IPR039527">
    <property type="entry name" value="PIGG/GPI7"/>
</dbReference>
<keyword evidence="8 11" id="KW-1133">Transmembrane helix</keyword>
<evidence type="ECO:0000313" key="14">
    <source>
        <dbReference type="Proteomes" id="UP001233172"/>
    </source>
</evidence>
<evidence type="ECO:0000259" key="12">
    <source>
        <dbReference type="Pfam" id="PF19316"/>
    </source>
</evidence>
<reference evidence="13" key="2">
    <citation type="submission" date="2023-04" db="EMBL/GenBank/DDBJ databases">
        <authorList>
            <person name="Bu L."/>
            <person name="Lu L."/>
            <person name="Laidemitt M.R."/>
            <person name="Zhang S.M."/>
            <person name="Mutuku M."/>
            <person name="Mkoji G."/>
            <person name="Steinauer M."/>
            <person name="Loker E.S."/>
        </authorList>
    </citation>
    <scope>NUCLEOTIDE SEQUENCE</scope>
    <source>
        <strain evidence="13">KasaAsao</strain>
        <tissue evidence="13">Whole Snail</tissue>
    </source>
</reference>
<evidence type="ECO:0000256" key="11">
    <source>
        <dbReference type="SAM" id="Phobius"/>
    </source>
</evidence>
<comment type="subcellular location">
    <subcellularLocation>
        <location evidence="1">Endoplasmic reticulum membrane</location>
        <topology evidence="1">Multi-pass membrane protein</topology>
    </subcellularLocation>
</comment>
<feature type="transmembrane region" description="Helical" evidence="11">
    <location>
        <begin position="385"/>
        <end position="407"/>
    </location>
</feature>
<organism evidence="13 14">
    <name type="scientific">Biomphalaria pfeifferi</name>
    <name type="common">Bloodfluke planorb</name>
    <name type="synonym">Freshwater snail</name>
    <dbReference type="NCBI Taxonomy" id="112525"/>
    <lineage>
        <taxon>Eukaryota</taxon>
        <taxon>Metazoa</taxon>
        <taxon>Spiralia</taxon>
        <taxon>Lophotrochozoa</taxon>
        <taxon>Mollusca</taxon>
        <taxon>Gastropoda</taxon>
        <taxon>Heterobranchia</taxon>
        <taxon>Euthyneura</taxon>
        <taxon>Panpulmonata</taxon>
        <taxon>Hygrophila</taxon>
        <taxon>Lymnaeoidea</taxon>
        <taxon>Planorbidae</taxon>
        <taxon>Biomphalaria</taxon>
    </lineage>
</organism>
<dbReference type="SUPFAM" id="SSF53649">
    <property type="entry name" value="Alkaline phosphatase-like"/>
    <property type="match status" value="1"/>
</dbReference>
<evidence type="ECO:0000256" key="1">
    <source>
        <dbReference type="ARBA" id="ARBA00004477"/>
    </source>
</evidence>
<feature type="transmembrane region" description="Helical" evidence="11">
    <location>
        <begin position="427"/>
        <end position="445"/>
    </location>
</feature>
<evidence type="ECO:0000256" key="10">
    <source>
        <dbReference type="ARBA" id="ARBA00023180"/>
    </source>
</evidence>
<feature type="transmembrane region" description="Helical" evidence="11">
    <location>
        <begin position="572"/>
        <end position="589"/>
    </location>
</feature>
<feature type="transmembrane region" description="Helical" evidence="11">
    <location>
        <begin position="465"/>
        <end position="487"/>
    </location>
</feature>
<keyword evidence="10" id="KW-0325">Glycoprotein</keyword>
<dbReference type="GO" id="GO:0005789">
    <property type="term" value="C:endoplasmic reticulum membrane"/>
    <property type="evidence" value="ECO:0007669"/>
    <property type="project" value="UniProtKB-SubCell"/>
</dbReference>
<evidence type="ECO:0000256" key="4">
    <source>
        <dbReference type="ARBA" id="ARBA00022502"/>
    </source>
</evidence>
<evidence type="ECO:0000256" key="3">
    <source>
        <dbReference type="ARBA" id="ARBA00005315"/>
    </source>
</evidence>
<accession>A0AAD8FJ18</accession>
<dbReference type="InterPro" id="IPR017850">
    <property type="entry name" value="Alkaline_phosphatase_core_sf"/>
</dbReference>
<keyword evidence="5 13" id="KW-0808">Transferase</keyword>
<keyword evidence="6 11" id="KW-0812">Transmembrane</keyword>
<dbReference type="Proteomes" id="UP001233172">
    <property type="component" value="Unassembled WGS sequence"/>
</dbReference>
<dbReference type="GO" id="GO:0051267">
    <property type="term" value="F:CP2 mannose-ethanolamine phosphotransferase activity"/>
    <property type="evidence" value="ECO:0007669"/>
    <property type="project" value="TreeGrafter"/>
</dbReference>
<name>A0AAD8FJ18_BIOPF</name>
<evidence type="ECO:0000256" key="2">
    <source>
        <dbReference type="ARBA" id="ARBA00004687"/>
    </source>
</evidence>
<feature type="transmembrane region" description="Helical" evidence="11">
    <location>
        <begin position="355"/>
        <end position="373"/>
    </location>
</feature>
<feature type="transmembrane region" description="Helical" evidence="11">
    <location>
        <begin position="616"/>
        <end position="632"/>
    </location>
</feature>
<feature type="transmembrane region" description="Helical" evidence="11">
    <location>
        <begin position="807"/>
        <end position="826"/>
    </location>
</feature>
<feature type="transmembrane region" description="Helical" evidence="11">
    <location>
        <begin position="493"/>
        <end position="514"/>
    </location>
</feature>
<dbReference type="EMBL" id="JASAOG010000015">
    <property type="protein sequence ID" value="KAK0064954.1"/>
    <property type="molecule type" value="Genomic_DNA"/>
</dbReference>
<keyword evidence="14" id="KW-1185">Reference proteome</keyword>
<gene>
    <name evidence="13" type="ORF">Bpfe_005512</name>
</gene>
<evidence type="ECO:0000256" key="8">
    <source>
        <dbReference type="ARBA" id="ARBA00022989"/>
    </source>
</evidence>
<evidence type="ECO:0000256" key="7">
    <source>
        <dbReference type="ARBA" id="ARBA00022824"/>
    </source>
</evidence>
<feature type="transmembrane region" description="Helical" evidence="11">
    <location>
        <begin position="644"/>
        <end position="664"/>
    </location>
</feature>
<dbReference type="CDD" id="cd16024">
    <property type="entry name" value="GPI_EPT_2"/>
    <property type="match status" value="1"/>
</dbReference>
<proteinExistence type="inferred from homology"/>
<reference evidence="13" key="1">
    <citation type="journal article" date="2023" name="PLoS Negl. Trop. Dis.">
        <title>A genome sequence for Biomphalaria pfeifferi, the major vector snail for the human-infecting parasite Schistosoma mansoni.</title>
        <authorList>
            <person name="Bu L."/>
            <person name="Lu L."/>
            <person name="Laidemitt M.R."/>
            <person name="Zhang S.M."/>
            <person name="Mutuku M."/>
            <person name="Mkoji G."/>
            <person name="Steinauer M."/>
            <person name="Loker E.S."/>
        </authorList>
    </citation>
    <scope>NUCLEOTIDE SEQUENCE</scope>
    <source>
        <strain evidence="13">KasaAsao</strain>
    </source>
</reference>
<keyword evidence="4" id="KW-0337">GPI-anchor biosynthesis</keyword>
<comment type="pathway">
    <text evidence="2">Glycolipid biosynthesis; glycosylphosphatidylinositol-anchor biosynthesis.</text>
</comment>
<dbReference type="Gene3D" id="3.40.720.10">
    <property type="entry name" value="Alkaline Phosphatase, subunit A"/>
    <property type="match status" value="1"/>
</dbReference>
<dbReference type="GO" id="GO:0006506">
    <property type="term" value="P:GPI anchor biosynthetic process"/>
    <property type="evidence" value="ECO:0007669"/>
    <property type="project" value="UniProtKB-KW"/>
</dbReference>
<sequence length="956" mass="107980">MIIDALRSDFAFGEYNFFPNVLALMKKGHGIHFRAEMQPPTVTLPRIKALVTGSSPSFADVVLNFAATAMEEDSVIMQLKKEKRPMVFFGDDTWLKLFPGYFERSDGTTSFFVADFTEVDLNVTRHLQKELTNPEWELMILHYLGLDHIGHTTGPNSPLVQPKLKEMDDIILQIYSAMKHWNESSILIVCGDHGMSDQGGHGGGSVAEISVPLIFLSPHYFHKNASQEIELISQIDLCPTLSVLLGVPIPKNNLGKVILEALLGYTECQKVLILINNAKQVIELYKNYWTDYEKDSTYRLFMMAEEKYHSWWDSQNVSDSEYWEENCSSLLPLLSECLTFFSLKIQSHSTQYDDYSIAVSMTLLWMLFLVLAVSMLQKDNLIQKVTFSTLASQIVVILGSVLLSHIIMCTAGGVPSELMCQTTFLSVGVQIIVGLILFLCLLYLLNKVPNCEWSSVVKWIKCRTVIEVFLAAGTCLHIVTYLSSSYIEEEHQTFYFLTIGVHIVLSLQLILSYLHTSSLHNEGNIESNSTLAFNGRHSPKSHDQNSHHLNTRTAQPFHCAHNSTNCCSAKDLFVLLAYVFVILSMLRVLRRWNQTGNKWLDNPDIGDWLVLPENKLYLSLCVAFSLIVIGVTRGHQMKSIQSMFLNLSLTTIYLYHVATGKLFAPKSTFLSVRGIIEARATFFLIGAIFISSLMPSAVYNLETPKKIISTIVQEGTADNLVSGQSDKSLVYKNKFRNTLIQKIFFGPRKHFGSESSLTVHQRLNGIFSSFLSYMCLVGRPHNIPVVAMLSLMEQMIIPVLINVSLKLPYVLLYCHWMGQAFFFFQGNSNSLSTVDLAAGYTGLNEFIPVLTGTHICLSTYSGTILWSLTFFKIFCLTYKERKYSISKAMEISGTLLLLNLSLRTSLYTLLIALQRHHLFIWTVFSPKLLYECVYTFVASLLLLLTMIVSKCMMTEV</sequence>
<evidence type="ECO:0000256" key="6">
    <source>
        <dbReference type="ARBA" id="ARBA00022692"/>
    </source>
</evidence>
<dbReference type="AlphaFoldDB" id="A0AAD8FJ18"/>
<keyword evidence="7" id="KW-0256">Endoplasmic reticulum</keyword>
<dbReference type="InterPro" id="IPR037674">
    <property type="entry name" value="PIG-G_N"/>
</dbReference>
<comment type="caution">
    <text evidence="13">The sequence shown here is derived from an EMBL/GenBank/DDBJ whole genome shotgun (WGS) entry which is preliminary data.</text>
</comment>
<keyword evidence="9 11" id="KW-0472">Membrane</keyword>